<dbReference type="EMBL" id="JACXIY010000016">
    <property type="protein sequence ID" value="MBD2869767.1"/>
    <property type="molecule type" value="Genomic_DNA"/>
</dbReference>
<keyword evidence="2" id="KW-1185">Reference proteome</keyword>
<protein>
    <submittedName>
        <fullName evidence="1">ADP-heptose synthase</fullName>
    </submittedName>
</protein>
<comment type="caution">
    <text evidence="1">The sequence shown here is derived from an EMBL/GenBank/DDBJ whole genome shotgun (WGS) entry which is preliminary data.</text>
</comment>
<name>A0A927CMW4_9BACL</name>
<evidence type="ECO:0000313" key="2">
    <source>
        <dbReference type="Proteomes" id="UP000632125"/>
    </source>
</evidence>
<evidence type="ECO:0000313" key="1">
    <source>
        <dbReference type="EMBL" id="MBD2869767.1"/>
    </source>
</evidence>
<accession>A0A927CMW4</accession>
<dbReference type="AlphaFoldDB" id="A0A927CMW4"/>
<sequence length="181" mass="20769">MRRRFVIEAVLVATYGHLLVPSRPVDYVVPYSSIAELYEMRDGSEPVMDDPEDDGHVKSKINELITFFEDPLNRKKIEKAMQVPWRESSPLLLSDRIQFTVVHAVDNAHYGETFDPIETELLLTGMKLNAPLLSDQFEFQDRLIEAEVPVQIYDIEDFEFAVEEGISASDLAPFNETDRFS</sequence>
<reference evidence="1" key="1">
    <citation type="submission" date="2020-09" db="EMBL/GenBank/DDBJ databases">
        <title>A novel bacterium of genus Paenibacillus, isolated from South China Sea.</title>
        <authorList>
            <person name="Huang H."/>
            <person name="Mo K."/>
            <person name="Hu Y."/>
        </authorList>
    </citation>
    <scope>NUCLEOTIDE SEQUENCE</scope>
    <source>
        <strain evidence="1">IB182493</strain>
    </source>
</reference>
<dbReference type="RefSeq" id="WP_190862150.1">
    <property type="nucleotide sequence ID" value="NZ_JACXIY010000016.1"/>
</dbReference>
<dbReference type="Proteomes" id="UP000632125">
    <property type="component" value="Unassembled WGS sequence"/>
</dbReference>
<proteinExistence type="predicted"/>
<gene>
    <name evidence="1" type="ORF">IDH41_14350</name>
</gene>
<organism evidence="1 2">
    <name type="scientific">Paenibacillus arenilitoris</name>
    <dbReference type="NCBI Taxonomy" id="2772299"/>
    <lineage>
        <taxon>Bacteria</taxon>
        <taxon>Bacillati</taxon>
        <taxon>Bacillota</taxon>
        <taxon>Bacilli</taxon>
        <taxon>Bacillales</taxon>
        <taxon>Paenibacillaceae</taxon>
        <taxon>Paenibacillus</taxon>
    </lineage>
</organism>